<reference evidence="1" key="3">
    <citation type="submission" date="2025-08" db="UniProtKB">
        <authorList>
            <consortium name="Ensembl"/>
        </authorList>
    </citation>
    <scope>IDENTIFICATION</scope>
    <source>
        <strain evidence="1">C57BL/6J</strain>
    </source>
</reference>
<proteinExistence type="predicted"/>
<evidence type="ECO:0000313" key="1">
    <source>
        <dbReference type="Ensembl" id="ENSMUSP00000127108.2"/>
    </source>
</evidence>
<dbReference type="ExpressionAtlas" id="E9Q4I5">
    <property type="expression patterns" value="baseline and differential"/>
</dbReference>
<evidence type="ECO:0000313" key="3">
    <source>
        <dbReference type="Proteomes" id="UP000000589"/>
    </source>
</evidence>
<dbReference type="VEuPathDB" id="HostDB:ENSMUSG00000022561"/>
<keyword evidence="3" id="KW-1185">Reference proteome</keyword>
<gene>
    <name evidence="1 2" type="primary">Gpaa1</name>
</gene>
<accession>E9Q4I5</accession>
<dbReference type="MGI" id="MGI:1202392">
    <property type="gene designation" value="Gpaa1"/>
</dbReference>
<reference evidence="1 3" key="2">
    <citation type="journal article" date="2011" name="PLoS Biol.">
        <title>Modernizing reference genome assemblies.</title>
        <authorList>
            <person name="Church D.M."/>
            <person name="Schneider V.A."/>
            <person name="Graves T."/>
            <person name="Auger K."/>
            <person name="Cunningham F."/>
            <person name="Bouk N."/>
            <person name="Chen H.C."/>
            <person name="Agarwala R."/>
            <person name="McLaren W.M."/>
            <person name="Ritchie G.R."/>
            <person name="Albracht D."/>
            <person name="Kremitzki M."/>
            <person name="Rock S."/>
            <person name="Kotkiewicz H."/>
            <person name="Kremitzki C."/>
            <person name="Wollam A."/>
            <person name="Trani L."/>
            <person name="Fulton L."/>
            <person name="Fulton R."/>
            <person name="Matthews L."/>
            <person name="Whitehead S."/>
            <person name="Chow W."/>
            <person name="Torrance J."/>
            <person name="Dunn M."/>
            <person name="Harden G."/>
            <person name="Threadgold G."/>
            <person name="Wood J."/>
            <person name="Collins J."/>
            <person name="Heath P."/>
            <person name="Griffiths G."/>
            <person name="Pelan S."/>
            <person name="Grafham D."/>
            <person name="Eichler E.E."/>
            <person name="Weinstock G."/>
            <person name="Mardis E.R."/>
            <person name="Wilson R.K."/>
            <person name="Howe K."/>
            <person name="Flicek P."/>
            <person name="Hubbard T."/>
        </authorList>
    </citation>
    <scope>NUCLEOTIDE SEQUENCE [LARGE SCALE GENOMIC DNA]</scope>
    <source>
        <strain evidence="1 3">C57BL/6J</strain>
    </source>
</reference>
<dbReference type="Bgee" id="ENSMUSG00000022561">
    <property type="expression patterns" value="Expressed in right kidney and 215 other cell types or tissues"/>
</dbReference>
<reference evidence="1 3" key="1">
    <citation type="journal article" date="2009" name="PLoS Biol.">
        <title>Lineage-specific biology revealed by a finished genome assembly of the mouse.</title>
        <authorList>
            <consortium name="Mouse Genome Sequencing Consortium"/>
            <person name="Church D.M."/>
            <person name="Goodstadt L."/>
            <person name="Hillier L.W."/>
            <person name="Zody M.C."/>
            <person name="Goldstein S."/>
            <person name="She X."/>
            <person name="Bult C.J."/>
            <person name="Agarwala R."/>
            <person name="Cherry J.L."/>
            <person name="DiCuccio M."/>
            <person name="Hlavina W."/>
            <person name="Kapustin Y."/>
            <person name="Meric P."/>
            <person name="Maglott D."/>
            <person name="Birtle Z."/>
            <person name="Marques A.C."/>
            <person name="Graves T."/>
            <person name="Zhou S."/>
            <person name="Teague B."/>
            <person name="Potamousis K."/>
            <person name="Churas C."/>
            <person name="Place M."/>
            <person name="Herschleb J."/>
            <person name="Runnheim R."/>
            <person name="Forrest D."/>
            <person name="Amos-Landgraf J."/>
            <person name="Schwartz D.C."/>
            <person name="Cheng Z."/>
            <person name="Lindblad-Toh K."/>
            <person name="Eichler E.E."/>
            <person name="Ponting C.P."/>
        </authorList>
    </citation>
    <scope>NUCLEOTIDE SEQUENCE [LARGE SCALE GENOMIC DNA]</scope>
    <source>
        <strain evidence="1 3">C57BL/6J</strain>
    </source>
</reference>
<dbReference type="AlphaFoldDB" id="E9Q4I5"/>
<dbReference type="HOGENOM" id="CLU_2687156_0_0_1"/>
<sequence>MGLLSDPVRRRALARIVLRLNTPLWISLCSPGCPGTYSVDQTSLELRSACTCLCPLNAGINSVCCHCPALAPGS</sequence>
<protein>
    <submittedName>
        <fullName evidence="1">GPI anchor attachment protein 1</fullName>
    </submittedName>
</protein>
<dbReference type="Antibodypedia" id="28266">
    <property type="antibodies" value="156 antibodies from 24 providers"/>
</dbReference>
<dbReference type="GeneTree" id="ENSGT00390000013685"/>
<dbReference type="Ensembl" id="ENSMUST00000164972.8">
    <property type="protein sequence ID" value="ENSMUSP00000127108.2"/>
    <property type="gene ID" value="ENSMUSG00000022561.14"/>
</dbReference>
<reference evidence="1" key="4">
    <citation type="submission" date="2025-09" db="UniProtKB">
        <authorList>
            <consortium name="Ensembl"/>
        </authorList>
    </citation>
    <scope>IDENTIFICATION</scope>
    <source>
        <strain evidence="1">C57BL/6J</strain>
    </source>
</reference>
<organism evidence="1 3">
    <name type="scientific">Mus musculus</name>
    <name type="common">Mouse</name>
    <dbReference type="NCBI Taxonomy" id="10090"/>
    <lineage>
        <taxon>Eukaryota</taxon>
        <taxon>Metazoa</taxon>
        <taxon>Chordata</taxon>
        <taxon>Craniata</taxon>
        <taxon>Vertebrata</taxon>
        <taxon>Euteleostomi</taxon>
        <taxon>Mammalia</taxon>
        <taxon>Eutheria</taxon>
        <taxon>Euarchontoglires</taxon>
        <taxon>Glires</taxon>
        <taxon>Rodentia</taxon>
        <taxon>Myomorpha</taxon>
        <taxon>Muroidea</taxon>
        <taxon>Muridae</taxon>
        <taxon>Murinae</taxon>
        <taxon>Mus</taxon>
        <taxon>Mus</taxon>
    </lineage>
</organism>
<name>E9Q4I5_MOUSE</name>
<evidence type="ECO:0000313" key="2">
    <source>
        <dbReference type="MGI" id="MGI:1202392"/>
    </source>
</evidence>
<dbReference type="AGR" id="MGI:1202392"/>
<dbReference type="ProteomicsDB" id="347668"/>
<dbReference type="Proteomes" id="UP000000589">
    <property type="component" value="Chromosome 15"/>
</dbReference>